<evidence type="ECO:0000256" key="4">
    <source>
        <dbReference type="ARBA" id="ARBA00022723"/>
    </source>
</evidence>
<evidence type="ECO:0000256" key="5">
    <source>
        <dbReference type="ARBA" id="ARBA00022801"/>
    </source>
</evidence>
<proteinExistence type="inferred from homology"/>
<dbReference type="PANTHER" id="PTHR45726:SF3">
    <property type="entry name" value="LEUKOTRIENE A-4 HYDROLASE"/>
    <property type="match status" value="1"/>
</dbReference>
<keyword evidence="6" id="KW-0862">Zinc</keyword>
<evidence type="ECO:0000256" key="6">
    <source>
        <dbReference type="ARBA" id="ARBA00022833"/>
    </source>
</evidence>
<dbReference type="InterPro" id="IPR016024">
    <property type="entry name" value="ARM-type_fold"/>
</dbReference>
<name>A0AAD7F7D4_MYCRO</name>
<evidence type="ECO:0000256" key="2">
    <source>
        <dbReference type="ARBA" id="ARBA00010136"/>
    </source>
</evidence>
<reference evidence="9" key="1">
    <citation type="submission" date="2023-03" db="EMBL/GenBank/DDBJ databases">
        <title>Massive genome expansion in bonnet fungi (Mycena s.s.) driven by repeated elements and novel gene families across ecological guilds.</title>
        <authorList>
            <consortium name="Lawrence Berkeley National Laboratory"/>
            <person name="Harder C.B."/>
            <person name="Miyauchi S."/>
            <person name="Viragh M."/>
            <person name="Kuo A."/>
            <person name="Thoen E."/>
            <person name="Andreopoulos B."/>
            <person name="Lu D."/>
            <person name="Skrede I."/>
            <person name="Drula E."/>
            <person name="Henrissat B."/>
            <person name="Morin E."/>
            <person name="Kohler A."/>
            <person name="Barry K."/>
            <person name="LaButti K."/>
            <person name="Morin E."/>
            <person name="Salamov A."/>
            <person name="Lipzen A."/>
            <person name="Mereny Z."/>
            <person name="Hegedus B."/>
            <person name="Baldrian P."/>
            <person name="Stursova M."/>
            <person name="Weitz H."/>
            <person name="Taylor A."/>
            <person name="Grigoriev I.V."/>
            <person name="Nagy L.G."/>
            <person name="Martin F."/>
            <person name="Kauserud H."/>
        </authorList>
    </citation>
    <scope>NUCLEOTIDE SEQUENCE</scope>
    <source>
        <strain evidence="9">CBHHK067</strain>
    </source>
</reference>
<dbReference type="GO" id="GO:0004301">
    <property type="term" value="F:epoxide hydrolase activity"/>
    <property type="evidence" value="ECO:0007669"/>
    <property type="project" value="TreeGrafter"/>
</dbReference>
<keyword evidence="7" id="KW-0482">Metalloprotease</keyword>
<dbReference type="Pfam" id="PF09127">
    <property type="entry name" value="Leuk-A4-hydro_C"/>
    <property type="match status" value="1"/>
</dbReference>
<dbReference type="Proteomes" id="UP001221757">
    <property type="component" value="Unassembled WGS sequence"/>
</dbReference>
<dbReference type="InterPro" id="IPR015211">
    <property type="entry name" value="Peptidase_M1_C"/>
</dbReference>
<dbReference type="GO" id="GO:0005829">
    <property type="term" value="C:cytosol"/>
    <property type="evidence" value="ECO:0007669"/>
    <property type="project" value="TreeGrafter"/>
</dbReference>
<evidence type="ECO:0000256" key="7">
    <source>
        <dbReference type="ARBA" id="ARBA00023049"/>
    </source>
</evidence>
<keyword evidence="4" id="KW-0479">Metal-binding</keyword>
<dbReference type="GO" id="GO:0006508">
    <property type="term" value="P:proteolysis"/>
    <property type="evidence" value="ECO:0007669"/>
    <property type="project" value="UniProtKB-KW"/>
</dbReference>
<dbReference type="EMBL" id="JARKIE010001415">
    <property type="protein sequence ID" value="KAJ7602257.1"/>
    <property type="molecule type" value="Genomic_DNA"/>
</dbReference>
<dbReference type="Gene3D" id="1.25.40.320">
    <property type="entry name" value="Peptidase M1, leukotriene A4 hydrolase/aminopeptidase C-terminal domain"/>
    <property type="match status" value="1"/>
</dbReference>
<accession>A0AAD7F7D4</accession>
<keyword evidence="5 9" id="KW-0378">Hydrolase</keyword>
<keyword evidence="3" id="KW-0645">Protease</keyword>
<evidence type="ECO:0000259" key="8">
    <source>
        <dbReference type="SMART" id="SM01263"/>
    </source>
</evidence>
<evidence type="ECO:0000256" key="3">
    <source>
        <dbReference type="ARBA" id="ARBA00022670"/>
    </source>
</evidence>
<comment type="similarity">
    <text evidence="2">Belongs to the peptidase M1 family.</text>
</comment>
<dbReference type="SMART" id="SM01263">
    <property type="entry name" value="Leuk-A4-hydro_C"/>
    <property type="match status" value="1"/>
</dbReference>
<dbReference type="InterPro" id="IPR038502">
    <property type="entry name" value="M1_LTA-4_hydro/amino_C_sf"/>
</dbReference>
<dbReference type="Pfam" id="PF01433">
    <property type="entry name" value="Peptidase_M1"/>
    <property type="match status" value="1"/>
</dbReference>
<dbReference type="GO" id="GO:0004177">
    <property type="term" value="F:aminopeptidase activity"/>
    <property type="evidence" value="ECO:0007669"/>
    <property type="project" value="TreeGrafter"/>
</dbReference>
<dbReference type="SUPFAM" id="SSF48371">
    <property type="entry name" value="ARM repeat"/>
    <property type="match status" value="1"/>
</dbReference>
<dbReference type="Gene3D" id="1.10.390.10">
    <property type="entry name" value="Neutral Protease Domain 2"/>
    <property type="match status" value="1"/>
</dbReference>
<feature type="domain" description="Peptidase M1 leukotriene A4 hydrolase/aminopeptidase C-terminal" evidence="8">
    <location>
        <begin position="143"/>
        <end position="270"/>
    </location>
</feature>
<comment type="cofactor">
    <cofactor evidence="1">
        <name>Zn(2+)</name>
        <dbReference type="ChEBI" id="CHEBI:29105"/>
    </cofactor>
</comment>
<dbReference type="GO" id="GO:0008237">
    <property type="term" value="F:metallopeptidase activity"/>
    <property type="evidence" value="ECO:0007669"/>
    <property type="project" value="UniProtKB-KW"/>
</dbReference>
<dbReference type="SUPFAM" id="SSF55486">
    <property type="entry name" value="Metalloproteases ('zincins'), catalytic domain"/>
    <property type="match status" value="1"/>
</dbReference>
<evidence type="ECO:0000313" key="9">
    <source>
        <dbReference type="EMBL" id="KAJ7602257.1"/>
    </source>
</evidence>
<comment type="caution">
    <text evidence="9">The sequence shown here is derived from an EMBL/GenBank/DDBJ whole genome shotgun (WGS) entry which is preliminary data.</text>
</comment>
<dbReference type="GO" id="GO:0008270">
    <property type="term" value="F:zinc ion binding"/>
    <property type="evidence" value="ECO:0007669"/>
    <property type="project" value="InterPro"/>
</dbReference>
<evidence type="ECO:0000313" key="10">
    <source>
        <dbReference type="Proteomes" id="UP001221757"/>
    </source>
</evidence>
<dbReference type="InterPro" id="IPR027268">
    <property type="entry name" value="Peptidase_M4/M1_CTD_sf"/>
</dbReference>
<dbReference type="PANTHER" id="PTHR45726">
    <property type="entry name" value="LEUKOTRIENE A-4 HYDROLASE"/>
    <property type="match status" value="1"/>
</dbReference>
<gene>
    <name evidence="9" type="ORF">B0H17DRAFT_1189964</name>
</gene>
<protein>
    <submittedName>
        <fullName evidence="9">Leukotriene A4 hydrolase</fullName>
    </submittedName>
</protein>
<keyword evidence="10" id="KW-1185">Reference proteome</keyword>
<dbReference type="InterPro" id="IPR014782">
    <property type="entry name" value="Peptidase_M1_dom"/>
</dbReference>
<dbReference type="InterPro" id="IPR034015">
    <property type="entry name" value="M1_LTA4H"/>
</dbReference>
<evidence type="ECO:0000256" key="1">
    <source>
        <dbReference type="ARBA" id="ARBA00001947"/>
    </source>
</evidence>
<sequence>MSVLHDSPAARGFSFIIGAKALVDDLARYTDTPRYQQLVIDFASGEDPDDAYSRVPYEKGANLILHLERVGGGLEVFLPYVKDYVSTFLRTSIATQQWKAHLYEYYAKNGRPDKVALLDSVDWQAWLYGDGLKLPVEMTYDATLAQAAYALADHWDAARASADTAEFTKADLDGFNANQIIVFLERLQALPALPLAHITHLGTLYALSSSPNAEIRLRFYALAFAPLTSDAAVHFAAEAAKSIRRWRWRLWAMHKAGFHPIAKQLIDKIWDCTNNCECKVYYAVLSIRLRAFELRLSWAVQPNLAHSAYPYRLVSTSYRN</sequence>
<organism evidence="9 10">
    <name type="scientific">Mycena rosella</name>
    <name type="common">Pink bonnet</name>
    <name type="synonym">Agaricus rosellus</name>
    <dbReference type="NCBI Taxonomy" id="1033263"/>
    <lineage>
        <taxon>Eukaryota</taxon>
        <taxon>Fungi</taxon>
        <taxon>Dikarya</taxon>
        <taxon>Basidiomycota</taxon>
        <taxon>Agaricomycotina</taxon>
        <taxon>Agaricomycetes</taxon>
        <taxon>Agaricomycetidae</taxon>
        <taxon>Agaricales</taxon>
        <taxon>Marasmiineae</taxon>
        <taxon>Mycenaceae</taxon>
        <taxon>Mycena</taxon>
    </lineage>
</organism>
<dbReference type="AlphaFoldDB" id="A0AAD7F7D4"/>